<gene>
    <name evidence="1" type="ORF">N8T08_002697</name>
</gene>
<organism evidence="1 2">
    <name type="scientific">Aspergillus melleus</name>
    <dbReference type="NCBI Taxonomy" id="138277"/>
    <lineage>
        <taxon>Eukaryota</taxon>
        <taxon>Fungi</taxon>
        <taxon>Dikarya</taxon>
        <taxon>Ascomycota</taxon>
        <taxon>Pezizomycotina</taxon>
        <taxon>Eurotiomycetes</taxon>
        <taxon>Eurotiomycetidae</taxon>
        <taxon>Eurotiales</taxon>
        <taxon>Aspergillaceae</taxon>
        <taxon>Aspergillus</taxon>
        <taxon>Aspergillus subgen. Circumdati</taxon>
    </lineage>
</organism>
<evidence type="ECO:0000313" key="2">
    <source>
        <dbReference type="Proteomes" id="UP001177260"/>
    </source>
</evidence>
<dbReference type="EMBL" id="JAOPJF010000016">
    <property type="protein sequence ID" value="KAK1146624.1"/>
    <property type="molecule type" value="Genomic_DNA"/>
</dbReference>
<evidence type="ECO:0000313" key="1">
    <source>
        <dbReference type="EMBL" id="KAK1146624.1"/>
    </source>
</evidence>
<dbReference type="Proteomes" id="UP001177260">
    <property type="component" value="Unassembled WGS sequence"/>
</dbReference>
<accession>A0ACC3B7R2</accession>
<comment type="caution">
    <text evidence="1">The sequence shown here is derived from an EMBL/GenBank/DDBJ whole genome shotgun (WGS) entry which is preliminary data.</text>
</comment>
<proteinExistence type="predicted"/>
<name>A0ACC3B7R2_9EURO</name>
<keyword evidence="2" id="KW-1185">Reference proteome</keyword>
<protein>
    <submittedName>
        <fullName evidence="1">Uncharacterized protein</fullName>
    </submittedName>
</protein>
<reference evidence="1 2" key="1">
    <citation type="journal article" date="2023" name="ACS Omega">
        <title>Identification of the Neoaspergillic Acid Biosynthesis Gene Cluster by Establishing an In Vitro CRISPR-Ribonucleoprotein Genetic System in Aspergillus melleus.</title>
        <authorList>
            <person name="Yuan B."/>
            <person name="Grau M.F."/>
            <person name="Murata R.M."/>
            <person name="Torok T."/>
            <person name="Venkateswaran K."/>
            <person name="Stajich J.E."/>
            <person name="Wang C.C.C."/>
        </authorList>
    </citation>
    <scope>NUCLEOTIDE SEQUENCE [LARGE SCALE GENOMIC DNA]</scope>
    <source>
        <strain evidence="1 2">IMV 1140</strain>
    </source>
</reference>
<sequence>MAMGMALQPKTLLRLNYPTLAAHFIDFIDNHPSVEHVNTVNTQLLDLIHSESLPSDVYKVWLPIALKYSPQLLSTALHDPVSHNVRAIGIKQVARFSRTSTWKSSVWDTLGGAEGIRDIIGGLSIAEIATLLHAIAKGVHRPDDDLPVHVDQLVHLLQQDKASRPFWHHLDALLPLCSSSFLEDVLSSFPEVRLTSKLLAKIALRHPALLRRIATGDVTVPSYVQKSVANNCVRAMICSSVPYTPLHYQPDTLDTLPGIGFALDLFYKMHGDASRRLKPSQINAYIHEALRHVCQQKTSFQQIFRLIDGTLPIIAIDDFNDLTQLLLKELIRYWSIAHFGTASETESPTKRLLHRAHPSRPSADDRERLEALLIHVIRFRCPVQVSHIGRNPSLFEPIQTVLEGIAADMRWPLTKLFCRHSQELEIDLDLPPSEREQRFLAFWPQSILNLLPAADIRQLFDRMPLQQGYIEYLPVLDGEGNLLSQPAQCQLKARCEATVARADDDFPATKAGIFWMIERAENDKDPAMRSYWANQAVETALVSASLGIFNQVMQWSTRFIRDSVVFPELVQSYILSSESSKLLGCVESSSTGGPATFAALQQRTQQADDILMRILAILTKASKEPLDHTRITGGIMTFLESVVANRMRSLRRHQKQLPASKADLAVMMLGPLIEILLRYDEEGHELNWWVEGRPMLSGLEIQRFHSPTFLSFMDQLVQRRDELWASKEMERMFDDEEMSDDEAPDDRPQNGFPVGLAVQDLIPSYLVPFAVERPDSIPYAAAKVNDVLFGAAEVLMRPVIDPEDVDDLKVDDLEDVIRSYVCRCSRKHRYERLMRVCKHYTTVLAPHPQHLTIFRYWLAGLASKWGWGKVSRMIDSTSMPETSYLDQPLEKRVMKWEPFGLAEQMDEEIAHLTVLFCRMYGEMPSTSVVMKQVDEDSGPERMWSPDGFKHVSQTLGIRGCDAVVLSALLFLGTFTKEPLLSEAFPRSEAARWPPIALGSRFLSLANTDVPGAMGSAIQAISDGITFVPTHILRRLTMSLLDNLSPALGSEYSMLLECVVELTKLFPSTDQPEMGIDVILRIIKDFPDDSTYHHHLRLISLGKALHPDKAVRLVQSLVDVVCERLSSPSAIVKLRTVKMVAQLVAAADFIPTGRSLSILQSIHGASSRVDVQTEVISSMLSLLERDSEKADDSYLFLQKLSLSTVRLSGKSQSSEPTREELEGELPDISGLCSQRNLELFTRTAFHKLPESHRSRYVQEILLPMVDESITHHGRWMEIFLYHFGIAGRSSEIEFGPFVPDAVDFVLNIWHDYLPESFLLTHRSSALAYATNPVFEEINGHIFKSARAHSPQYASAIQHWNEVLGYHRRANPFHHLNSLLMRDLQPAMPGETGINDIKICLEYQDRMDMLAQRPVTFDTVFGDRNVSHETVIQSLENIRKARENTSGSPENQLERYRLFHDLLRDIWYVIEDLKINKKTPSLNSRLPSAIYSQTKLTPSPHYNPIHSNPLNAFADNVANLIDQCSDPVTVFDSHYIDDMMGDVRMDLIMPLALKMGDRMDVDSMEMQTSLTARVVAKLLSRVKRRDIRADARVERMLKDWKESENEFVSRTAWEIDG</sequence>